<keyword evidence="3 8" id="KW-0489">Methyltransferase</keyword>
<evidence type="ECO:0000313" key="8">
    <source>
        <dbReference type="EMBL" id="ACC97786.1"/>
    </source>
</evidence>
<comment type="similarity">
    <text evidence="1">Belongs to the N(4)/N(6)-methyltransferase family.</text>
</comment>
<keyword evidence="4" id="KW-0808">Transferase</keyword>
<evidence type="ECO:0000256" key="2">
    <source>
        <dbReference type="ARBA" id="ARBA00011900"/>
    </source>
</evidence>
<protein>
    <recommendedName>
        <fullName evidence="2">site-specific DNA-methyltransferase (adenine-specific)</fullName>
        <ecNumber evidence="2">2.1.1.72</ecNumber>
    </recommendedName>
</protein>
<dbReference type="OrthoDB" id="9816043at2"/>
<dbReference type="HOGENOM" id="CLU_020164_2_1_0"/>
<evidence type="ECO:0000256" key="5">
    <source>
        <dbReference type="ARBA" id="ARBA00022691"/>
    </source>
</evidence>
<evidence type="ECO:0000256" key="4">
    <source>
        <dbReference type="ARBA" id="ARBA00022679"/>
    </source>
</evidence>
<dbReference type="Gene3D" id="3.40.50.150">
    <property type="entry name" value="Vaccinia Virus protein VP39"/>
    <property type="match status" value="1"/>
</dbReference>
<feature type="domain" description="DNA methylase N-4/N-6" evidence="7">
    <location>
        <begin position="112"/>
        <end position="473"/>
    </location>
</feature>
<dbReference type="InterPro" id="IPR029063">
    <property type="entry name" value="SAM-dependent_MTases_sf"/>
</dbReference>
<gene>
    <name evidence="8" type="ordered locus">Emin_0224</name>
</gene>
<dbReference type="PRINTS" id="PR00506">
    <property type="entry name" value="D21N6MTFRASE"/>
</dbReference>
<dbReference type="SUPFAM" id="SSF53335">
    <property type="entry name" value="S-adenosyl-L-methionine-dependent methyltransferases"/>
    <property type="match status" value="1"/>
</dbReference>
<accession>B2KB27</accession>
<proteinExistence type="inferred from homology"/>
<organism evidence="8 9">
    <name type="scientific">Elusimicrobium minutum (strain Pei191)</name>
    <dbReference type="NCBI Taxonomy" id="445932"/>
    <lineage>
        <taxon>Bacteria</taxon>
        <taxon>Pseudomonadati</taxon>
        <taxon>Elusimicrobiota</taxon>
        <taxon>Elusimicrobia</taxon>
        <taxon>Elusimicrobiales</taxon>
        <taxon>Elusimicrobiaceae</taxon>
        <taxon>Elusimicrobium</taxon>
    </lineage>
</organism>
<dbReference type="InterPro" id="IPR002941">
    <property type="entry name" value="DNA_methylase_N4/N6"/>
</dbReference>
<dbReference type="REBASE" id="18135">
    <property type="entry name" value="M.EmiORF224P"/>
</dbReference>
<dbReference type="EC" id="2.1.1.72" evidence="2"/>
<reference evidence="8 9" key="1">
    <citation type="journal article" date="2009" name="Appl. Environ. Microbiol.">
        <title>Genomic analysis of 'Elusimicrobium minutum,' the first cultivated representative of the phylum 'Elusimicrobia' (formerly termite group 1).</title>
        <authorList>
            <person name="Herlemann D.P.R."/>
            <person name="Geissinger O."/>
            <person name="Ikeda-Ohtsubo W."/>
            <person name="Kunin V."/>
            <person name="Sun H."/>
            <person name="Lapidus A."/>
            <person name="Hugenholtz P."/>
            <person name="Brune A."/>
        </authorList>
    </citation>
    <scope>NUCLEOTIDE SEQUENCE [LARGE SCALE GENOMIC DNA]</scope>
    <source>
        <strain evidence="8 9">Pei191</strain>
    </source>
</reference>
<evidence type="ECO:0000256" key="6">
    <source>
        <dbReference type="ARBA" id="ARBA00047942"/>
    </source>
</evidence>
<evidence type="ECO:0000256" key="1">
    <source>
        <dbReference type="ARBA" id="ARBA00006594"/>
    </source>
</evidence>
<dbReference type="InterPro" id="IPR002295">
    <property type="entry name" value="N4/N6-MTase_EcoPI_Mod-like"/>
</dbReference>
<dbReference type="Pfam" id="PF01555">
    <property type="entry name" value="N6_N4_Mtase"/>
    <property type="match status" value="1"/>
</dbReference>
<dbReference type="AlphaFoldDB" id="B2KB27"/>
<dbReference type="PROSITE" id="PS00092">
    <property type="entry name" value="N6_MTASE"/>
    <property type="match status" value="1"/>
</dbReference>
<dbReference type="GO" id="GO:0032259">
    <property type="term" value="P:methylation"/>
    <property type="evidence" value="ECO:0007669"/>
    <property type="project" value="UniProtKB-KW"/>
</dbReference>
<evidence type="ECO:0000256" key="3">
    <source>
        <dbReference type="ARBA" id="ARBA00022603"/>
    </source>
</evidence>
<dbReference type="EMBL" id="CP001055">
    <property type="protein sequence ID" value="ACC97786.1"/>
    <property type="molecule type" value="Genomic_DNA"/>
</dbReference>
<dbReference type="KEGG" id="emi:Emin_0224"/>
<keyword evidence="5" id="KW-0949">S-adenosyl-L-methionine</keyword>
<dbReference type="STRING" id="445932.Emin_0224"/>
<dbReference type="InterPro" id="IPR002052">
    <property type="entry name" value="DNA_methylase_N6_adenine_CS"/>
</dbReference>
<dbReference type="GO" id="GO:0008170">
    <property type="term" value="F:N-methyltransferase activity"/>
    <property type="evidence" value="ECO:0007669"/>
    <property type="project" value="InterPro"/>
</dbReference>
<dbReference type="Proteomes" id="UP000001029">
    <property type="component" value="Chromosome"/>
</dbReference>
<dbReference type="GO" id="GO:0003677">
    <property type="term" value="F:DNA binding"/>
    <property type="evidence" value="ECO:0007669"/>
    <property type="project" value="InterPro"/>
</dbReference>
<dbReference type="PIRSF" id="PIRSF015855">
    <property type="entry name" value="TypeIII_Mtase_mKpnI"/>
    <property type="match status" value="1"/>
</dbReference>
<sequence length="656" mass="75485">MADKFNKESLNITEEKLTQFKQLFPEVFSEGKVDFERLKLTLGEHTAISNERYVLNWANKSDAFTAIQTPTTKTLYPAVKESVNFDTTQNVFIEGENLEVLKILQKSYFGKIKMIYIDPPYNTGNDNFIYPDKFAETKEEYLKKIKEKDEEGYLLKEGLFRKNSKENGQFHSNWLNMMYPRLFLAKNLLKDDGVIFVSIDDNEVHNLRLLMNEVFGEDNFKAIFPRVTKKGGKSSEATAKNHDYVLMYSKNNSFADIIGIAHNDDGYSNQDEFFEERGFYKLNQTLDYDSLGWVKSLDYPIEIGEHVYYAGGSKEKYEERHSGKHGRADWGWRWSKDLFEFGFSNGFVELKDSGSRPRIYTKTYQNVKIEKVGNKYEIINIDRSKPLSTLEFIENKYSNDNATKVIDGVIGKGIFEYTKPPELISQLAHLINEKDFFVLDFFAGSGTTAQAVMELNKEDGGKRKFICVQLPEKTEETSEAFRAGYKTISEISAERIRRAIKKIETETKADNTMFKAEGKLDLGFKFYKLKESNFKTWRSDMVSTKEDLATTINMFEDALKDGAKETNILCELLLKRGYDLNVPVETAEVDKTKIYIVNNGELVVCLEKLSDKVISKILEIKPQRCLMLDSLFDGKDSLKTNTVLQLQDAEIDLTVV</sequence>
<keyword evidence="9" id="KW-1185">Reference proteome</keyword>
<dbReference type="GO" id="GO:0009007">
    <property type="term" value="F:site-specific DNA-methyltransferase (adenine-specific) activity"/>
    <property type="evidence" value="ECO:0007669"/>
    <property type="project" value="UniProtKB-EC"/>
</dbReference>
<evidence type="ECO:0000313" key="9">
    <source>
        <dbReference type="Proteomes" id="UP000001029"/>
    </source>
</evidence>
<evidence type="ECO:0000259" key="7">
    <source>
        <dbReference type="Pfam" id="PF01555"/>
    </source>
</evidence>
<name>B2KB27_ELUMP</name>
<dbReference type="RefSeq" id="WP_012414401.1">
    <property type="nucleotide sequence ID" value="NC_010644.1"/>
</dbReference>
<comment type="catalytic activity">
    <reaction evidence="6">
        <text>a 2'-deoxyadenosine in DNA + S-adenosyl-L-methionine = an N(6)-methyl-2'-deoxyadenosine in DNA + S-adenosyl-L-homocysteine + H(+)</text>
        <dbReference type="Rhea" id="RHEA:15197"/>
        <dbReference type="Rhea" id="RHEA-COMP:12418"/>
        <dbReference type="Rhea" id="RHEA-COMP:12419"/>
        <dbReference type="ChEBI" id="CHEBI:15378"/>
        <dbReference type="ChEBI" id="CHEBI:57856"/>
        <dbReference type="ChEBI" id="CHEBI:59789"/>
        <dbReference type="ChEBI" id="CHEBI:90615"/>
        <dbReference type="ChEBI" id="CHEBI:90616"/>
        <dbReference type="EC" id="2.1.1.72"/>
    </reaction>
</comment>